<protein>
    <submittedName>
        <fullName evidence="2">Uncharacterized protein</fullName>
    </submittedName>
</protein>
<feature type="signal peptide" evidence="1">
    <location>
        <begin position="1"/>
        <end position="24"/>
    </location>
</feature>
<reference evidence="2 3" key="1">
    <citation type="submission" date="2024-12" db="EMBL/GenBank/DDBJ databases">
        <authorList>
            <person name="Alaofin S."/>
            <person name="Velasco D."/>
            <person name="Li D."/>
            <person name="Baldwin T."/>
            <person name="Liu Z."/>
            <person name="Schachterle J.K."/>
        </authorList>
    </citation>
    <scope>NUCLEOTIDE SEQUENCE [LARGE SCALE GENOMIC DNA]</scope>
    <source>
        <strain evidence="2 3">B1</strain>
    </source>
</reference>
<accession>A0ABW9L1T0</accession>
<dbReference type="EMBL" id="JBKAMQ010000002">
    <property type="protein sequence ID" value="MFN6509353.1"/>
    <property type="molecule type" value="Genomic_DNA"/>
</dbReference>
<sequence length="114" mass="11676">MKPFSGVFVGMAVMAAGLSPLANAAEPALNPADVIEGMGERVPPGKENVSLSPLFKAYVFEKAGLKFVQINSARDDVITVIVVTPGAESRLPIGSAAGQPLLLVNDEAASLQAG</sequence>
<feature type="chain" id="PRO_5047385798" evidence="1">
    <location>
        <begin position="25"/>
        <end position="114"/>
    </location>
</feature>
<keyword evidence="3" id="KW-1185">Reference proteome</keyword>
<evidence type="ECO:0000256" key="1">
    <source>
        <dbReference type="SAM" id="SignalP"/>
    </source>
</evidence>
<proteinExistence type="predicted"/>
<keyword evidence="1" id="KW-0732">Signal</keyword>
<dbReference type="RefSeq" id="WP_230950671.1">
    <property type="nucleotide sequence ID" value="NZ_JBKAMQ010000002.1"/>
</dbReference>
<organism evidence="2 3">
    <name type="scientific">Xanthomonas translucens pv. translucens</name>
    <dbReference type="NCBI Taxonomy" id="134875"/>
    <lineage>
        <taxon>Bacteria</taxon>
        <taxon>Pseudomonadati</taxon>
        <taxon>Pseudomonadota</taxon>
        <taxon>Gammaproteobacteria</taxon>
        <taxon>Lysobacterales</taxon>
        <taxon>Lysobacteraceae</taxon>
        <taxon>Xanthomonas</taxon>
        <taxon>Xanthomonas translucens group</taxon>
    </lineage>
</organism>
<comment type="caution">
    <text evidence="2">The sequence shown here is derived from an EMBL/GenBank/DDBJ whole genome shotgun (WGS) entry which is preliminary data.</text>
</comment>
<name>A0ABW9L1T0_XANCT</name>
<gene>
    <name evidence="2" type="ORF">ACK3FC_19635</name>
</gene>
<dbReference type="Proteomes" id="UP001635788">
    <property type="component" value="Unassembled WGS sequence"/>
</dbReference>
<evidence type="ECO:0000313" key="2">
    <source>
        <dbReference type="EMBL" id="MFN6509353.1"/>
    </source>
</evidence>
<evidence type="ECO:0000313" key="3">
    <source>
        <dbReference type="Proteomes" id="UP001635788"/>
    </source>
</evidence>